<dbReference type="EMBL" id="UYRX01000213">
    <property type="protein sequence ID" value="VDK77641.1"/>
    <property type="molecule type" value="Genomic_DNA"/>
</dbReference>
<keyword evidence="2" id="KW-1185">Reference proteome</keyword>
<dbReference type="Proteomes" id="UP000277928">
    <property type="component" value="Unassembled WGS sequence"/>
</dbReference>
<dbReference type="STRING" id="42156.A0A3P6UKB1"/>
<name>A0A3P6UKB1_LITSI</name>
<organism evidence="1 2">
    <name type="scientific">Litomosoides sigmodontis</name>
    <name type="common">Filarial nematode worm</name>
    <dbReference type="NCBI Taxonomy" id="42156"/>
    <lineage>
        <taxon>Eukaryota</taxon>
        <taxon>Metazoa</taxon>
        <taxon>Ecdysozoa</taxon>
        <taxon>Nematoda</taxon>
        <taxon>Chromadorea</taxon>
        <taxon>Rhabditida</taxon>
        <taxon>Spirurina</taxon>
        <taxon>Spiruromorpha</taxon>
        <taxon>Filarioidea</taxon>
        <taxon>Onchocercidae</taxon>
        <taxon>Litomosoides</taxon>
    </lineage>
</organism>
<dbReference type="AlphaFoldDB" id="A0A3P6UKB1"/>
<gene>
    <name evidence="1" type="ORF">NLS_LOCUS3746</name>
</gene>
<reference evidence="1 2" key="1">
    <citation type="submission" date="2018-08" db="EMBL/GenBank/DDBJ databases">
        <authorList>
            <person name="Laetsch R D."/>
            <person name="Stevens L."/>
            <person name="Kumar S."/>
            <person name="Blaxter L. M."/>
        </authorList>
    </citation>
    <scope>NUCLEOTIDE SEQUENCE [LARGE SCALE GENOMIC DNA]</scope>
</reference>
<accession>A0A3P6UKB1</accession>
<evidence type="ECO:0000313" key="1">
    <source>
        <dbReference type="EMBL" id="VDK77641.1"/>
    </source>
</evidence>
<protein>
    <submittedName>
        <fullName evidence="1">Uncharacterized protein</fullName>
    </submittedName>
</protein>
<evidence type="ECO:0000313" key="2">
    <source>
        <dbReference type="Proteomes" id="UP000277928"/>
    </source>
</evidence>
<sequence>MIAFCAVSLSGVLAKKKGQIFFRSNNLLIECLAGCNKTDERKILELGLLPWREICLNINVLKSQFPCWRLNINNLTSNCHKQSYELRERIKFLAMNESPSALQRVCLSMDRFADCSTRNYGYHCGKSSESFIDRLFWISRKAIHHMLMIKWPILPSSCNTEFSKREQNVKNLIYHNL</sequence>
<proteinExistence type="predicted"/>
<dbReference type="OrthoDB" id="5790531at2759"/>
<dbReference type="OMA" id="FHNNREA"/>